<gene>
    <name evidence="1" type="ORF">E4100_05575</name>
</gene>
<dbReference type="Proteomes" id="UP000298381">
    <property type="component" value="Unassembled WGS sequence"/>
</dbReference>
<evidence type="ECO:0000313" key="2">
    <source>
        <dbReference type="Proteomes" id="UP000298381"/>
    </source>
</evidence>
<evidence type="ECO:0000313" key="1">
    <source>
        <dbReference type="EMBL" id="TFZ40282.1"/>
    </source>
</evidence>
<dbReference type="OrthoDB" id="1753235at2"/>
<sequence>MKQFEFDKISIQEISKDDMLLILEALKYTGESTHIEDFLSLRNNILNQLATLSESSPQEFLDYLMEETLSN</sequence>
<reference evidence="1 2" key="1">
    <citation type="submission" date="2019-03" db="EMBL/GenBank/DDBJ databases">
        <title>Draft genome sequence data and analysis of a Fermenting Bacterium, Soehngenia longevitae strain 1933PT, isolated from petroleum reservoir in Azerbaijan.</title>
        <authorList>
            <person name="Grouzdev D.S."/>
            <person name="Bidzhieva S.K."/>
            <person name="Sokolova D.S."/>
            <person name="Tourova T.P."/>
            <person name="Poltaraus A.B."/>
            <person name="Nazina T.N."/>
        </authorList>
    </citation>
    <scope>NUCLEOTIDE SEQUENCE [LARGE SCALE GENOMIC DNA]</scope>
    <source>
        <strain evidence="1 2">1933P</strain>
    </source>
</reference>
<organism evidence="1 2">
    <name type="scientific">Soehngenia longivitae</name>
    <dbReference type="NCBI Taxonomy" id="2562294"/>
    <lineage>
        <taxon>Bacteria</taxon>
        <taxon>Bacillati</taxon>
        <taxon>Bacillota</taxon>
        <taxon>Tissierellia</taxon>
        <taxon>Tissierellales</taxon>
        <taxon>Tissierellaceae</taxon>
        <taxon>Soehngenia</taxon>
    </lineage>
</organism>
<comment type="caution">
    <text evidence="1">The sequence shown here is derived from an EMBL/GenBank/DDBJ whole genome shotgun (WGS) entry which is preliminary data.</text>
</comment>
<dbReference type="RefSeq" id="WP_135271055.1">
    <property type="nucleotide sequence ID" value="NZ_SRIB01000006.1"/>
</dbReference>
<keyword evidence="2" id="KW-1185">Reference proteome</keyword>
<name>A0A4Z0D5W9_9FIRM</name>
<dbReference type="AlphaFoldDB" id="A0A4Z0D5W9"/>
<dbReference type="EMBL" id="SRIB01000006">
    <property type="protein sequence ID" value="TFZ40282.1"/>
    <property type="molecule type" value="Genomic_DNA"/>
</dbReference>
<accession>A0A4Z0D5W9</accession>
<protein>
    <submittedName>
        <fullName evidence="1">Uncharacterized protein</fullName>
    </submittedName>
</protein>
<proteinExistence type="predicted"/>